<reference evidence="8 12" key="4">
    <citation type="submission" date="2019-02" db="EMBL/GenBank/DDBJ databases">
        <title>Genomic plasticity associated with the antimicrobial resistance in Vibrio cholerae.</title>
        <authorList>
            <person name="Verma J."/>
            <person name="Bag S."/>
            <person name="Saha B."/>
            <person name="Kumar P."/>
            <person name="Ghosh T.S."/>
            <person name="Dayal M."/>
            <person name="Senapati T."/>
            <person name="Mehra S."/>
            <person name="Dey P."/>
            <person name="Desigamani A."/>
            <person name="Kumar D."/>
            <person name="Rana P."/>
            <person name="Kumar B."/>
            <person name="Maiti T.K."/>
            <person name="Sharma N.C."/>
            <person name="Bhadra R.K."/>
            <person name="Mutreja A."/>
            <person name="Nair G.B."/>
            <person name="Ramamurthy T."/>
            <person name="Das B."/>
        </authorList>
    </citation>
    <scope>NUCLEOTIDE SEQUENCE [LARGE SCALE GENOMIC DNA]</scope>
    <source>
        <strain evidence="8 12">IDH06781</strain>
    </source>
</reference>
<dbReference type="EMBL" id="MCBA01000188">
    <property type="protein sequence ID" value="RGP83130.1"/>
    <property type="molecule type" value="Genomic_DNA"/>
</dbReference>
<dbReference type="InterPro" id="IPR036700">
    <property type="entry name" value="BOBF_sf"/>
</dbReference>
<evidence type="ECO:0000256" key="2">
    <source>
        <dbReference type="SAM" id="SignalP"/>
    </source>
</evidence>
<dbReference type="Proteomes" id="UP000294145">
    <property type="component" value="Unassembled WGS sequence"/>
</dbReference>
<dbReference type="KEGG" id="vcq:EN18_02010"/>
<dbReference type="Pfam" id="PF04076">
    <property type="entry name" value="BOF"/>
    <property type="match status" value="1"/>
</dbReference>
<dbReference type="EMBL" id="JAHBND010000556">
    <property type="protein sequence ID" value="MBS7674517.1"/>
    <property type="molecule type" value="Genomic_DNA"/>
</dbReference>
<dbReference type="Proteomes" id="UP001196338">
    <property type="component" value="Unassembled WGS sequence"/>
</dbReference>
<dbReference type="NCBIfam" id="NF033674">
    <property type="entry name" value="stress_OB_fold"/>
    <property type="match status" value="1"/>
</dbReference>
<evidence type="ECO:0000313" key="12">
    <source>
        <dbReference type="Proteomes" id="UP000294145"/>
    </source>
</evidence>
<gene>
    <name evidence="7" type="ORF">BC353_05545</name>
    <name evidence="6" type="ORF">D6U24_11035</name>
    <name evidence="3" type="ORF">ERS013165_02058</name>
    <name evidence="4" type="ORF">ERS013201_00638</name>
    <name evidence="8" type="ORF">EYB64_07145</name>
    <name evidence="5" type="ORF">KIN13_13875</name>
</gene>
<dbReference type="SMR" id="A0A085QYX2"/>
<dbReference type="EMBL" id="CWQJ01000003">
    <property type="protein sequence ID" value="CSB67835.1"/>
    <property type="molecule type" value="Genomic_DNA"/>
</dbReference>
<organism evidence="7 11">
    <name type="scientific">Vibrio cholerae</name>
    <dbReference type="NCBI Taxonomy" id="666"/>
    <lineage>
        <taxon>Bacteria</taxon>
        <taxon>Pseudomonadati</taxon>
        <taxon>Pseudomonadota</taxon>
        <taxon>Gammaproteobacteria</taxon>
        <taxon>Vibrionales</taxon>
        <taxon>Vibrionaceae</taxon>
        <taxon>Vibrio</taxon>
    </lineage>
</organism>
<dbReference type="Proteomes" id="UP000266701">
    <property type="component" value="Unassembled WGS sequence"/>
</dbReference>
<dbReference type="KEGG" id="vcx:VAA049_2221"/>
<dbReference type="EMBL" id="CWOW01000009">
    <property type="protein sequence ID" value="CSA63002.1"/>
    <property type="molecule type" value="Genomic_DNA"/>
</dbReference>
<evidence type="ECO:0000313" key="13">
    <source>
        <dbReference type="Proteomes" id="UP000471242"/>
    </source>
</evidence>
<evidence type="ECO:0000313" key="5">
    <source>
        <dbReference type="EMBL" id="MBS7674517.1"/>
    </source>
</evidence>
<reference evidence="9 10" key="1">
    <citation type="submission" date="2015-07" db="EMBL/GenBank/DDBJ databases">
        <authorList>
            <consortium name="Pathogen Informatics"/>
        </authorList>
    </citation>
    <scope>NUCLEOTIDE SEQUENCE [LARGE SCALE GENOMIC DNA]</scope>
    <source>
        <strain evidence="4 10">A325</strain>
        <strain evidence="3 9">A51</strain>
    </source>
</reference>
<evidence type="ECO:0000313" key="8">
    <source>
        <dbReference type="EMBL" id="TBM43864.1"/>
    </source>
</evidence>
<proteinExistence type="predicted"/>
<dbReference type="PANTHER" id="PTHR36571:SF1">
    <property type="entry name" value="PROTEIN YGIW"/>
    <property type="match status" value="1"/>
</dbReference>
<dbReference type="Proteomes" id="UP000044806">
    <property type="component" value="Unassembled WGS sequence"/>
</dbReference>
<dbReference type="PANTHER" id="PTHR36571">
    <property type="entry name" value="PROTEIN YGIW"/>
    <property type="match status" value="1"/>
</dbReference>
<evidence type="ECO:0000313" key="11">
    <source>
        <dbReference type="Proteomes" id="UP000266701"/>
    </source>
</evidence>
<dbReference type="KEGG" id="vcz:VAB027_445"/>
<evidence type="ECO:0000313" key="9">
    <source>
        <dbReference type="Proteomes" id="UP000044806"/>
    </source>
</evidence>
<reference evidence="5" key="5">
    <citation type="submission" date="2021-05" db="EMBL/GenBank/DDBJ databases">
        <authorList>
            <person name="Stine C."/>
        </authorList>
    </citation>
    <scope>NUCLEOTIDE SEQUENCE</scope>
    <source>
        <strain evidence="5">TDS0091212</strain>
    </source>
</reference>
<dbReference type="AlphaFoldDB" id="A0A085QYX2"/>
<dbReference type="InterPro" id="IPR005220">
    <property type="entry name" value="CarO-like"/>
</dbReference>
<evidence type="ECO:0000256" key="1">
    <source>
        <dbReference type="ARBA" id="ARBA00022729"/>
    </source>
</evidence>
<dbReference type="Gene3D" id="2.40.50.200">
    <property type="entry name" value="Bacterial OB-fold"/>
    <property type="match status" value="1"/>
</dbReference>
<dbReference type="GeneID" id="89512734"/>
<reference evidence="7 11" key="2">
    <citation type="journal article" date="2017" name="Emerg. Infect. Dis.">
        <title>Carbapenemase VCC-1-Producing Vibrio cholerae in Coastal Waters of Germany.</title>
        <authorList>
            <person name="Hammerl J.A."/>
            <person name="Jackel C."/>
            <person name="Bortolaia V."/>
            <person name="Schwartz K."/>
            <person name="Bier N."/>
            <person name="Hendriksen R.S."/>
            <person name="Guerra B."/>
            <person name="Strauch E."/>
        </authorList>
    </citation>
    <scope>NUCLEOTIDE SEQUENCE [LARGE SCALE GENOMIC DNA]</scope>
    <source>
        <strain evidence="7 11">VN-2825</strain>
    </source>
</reference>
<reference evidence="6 13" key="3">
    <citation type="submission" date="2018-09" db="EMBL/GenBank/DDBJ databases">
        <title>Genomic epidemiology reveals two lineages of Vibrio cholerae that can cause global cholera epidemics despite absence of cholera toxin gene.</title>
        <authorList>
            <person name="Wang H."/>
            <person name="Zen W."/>
            <person name="Yu H."/>
            <person name="Zhang W."/>
            <person name="Pan J."/>
            <person name="Yang C."/>
            <person name="Cui Y."/>
        </authorList>
    </citation>
    <scope>NUCLEOTIDE SEQUENCE [LARGE SCALE GENOMIC DNA]</scope>
    <source>
        <strain evidence="6 13">00-1_S85</strain>
    </source>
</reference>
<protein>
    <submittedName>
        <fullName evidence="6">NirD/YgiW/YdeI family stress tolerance protein</fullName>
    </submittedName>
    <submittedName>
        <fullName evidence="3">Protein ygiW</fullName>
    </submittedName>
    <submittedName>
        <fullName evidence="5">YgiW/YdeI family stress tolerance OB fold protein</fullName>
    </submittedName>
</protein>
<evidence type="ECO:0000313" key="4">
    <source>
        <dbReference type="EMBL" id="CSB67835.1"/>
    </source>
</evidence>
<dbReference type="SUPFAM" id="SSF101756">
    <property type="entry name" value="Hypothetical protein YgiW"/>
    <property type="match status" value="1"/>
</dbReference>
<dbReference type="Proteomes" id="UP000471242">
    <property type="component" value="Unassembled WGS sequence"/>
</dbReference>
<evidence type="ECO:0000313" key="3">
    <source>
        <dbReference type="EMBL" id="CSA63002.1"/>
    </source>
</evidence>
<evidence type="ECO:0000313" key="10">
    <source>
        <dbReference type="Proteomes" id="UP000046067"/>
    </source>
</evidence>
<dbReference type="RefSeq" id="WP_000831416.1">
    <property type="nucleotide sequence ID" value="NZ_AP018677.1"/>
</dbReference>
<dbReference type="OMA" id="SMFAEQD"/>
<evidence type="ECO:0000313" key="6">
    <source>
        <dbReference type="EMBL" id="MVD23893.1"/>
    </source>
</evidence>
<accession>A0A085QYX2</accession>
<feature type="chain" id="PRO_5015029131" evidence="2">
    <location>
        <begin position="22"/>
        <end position="132"/>
    </location>
</feature>
<evidence type="ECO:0000313" key="7">
    <source>
        <dbReference type="EMBL" id="RGP83130.1"/>
    </source>
</evidence>
<dbReference type="Proteomes" id="UP000046067">
    <property type="component" value="Unassembled WGS sequence"/>
</dbReference>
<sequence>MKRTIIALTSALILAPTLVIAADNAQHIKFIGDNQTQAGVQFQGPVEVVKVQSLLDSSNPFMEKKVVVEGNLVRQLRKDTFMFSDGSNEIQVELDDDIHLNATLTPETKVRLFGEFENGRTPEIEVDHIELL</sequence>
<keyword evidence="1 2" id="KW-0732">Signal</keyword>
<dbReference type="EMBL" id="SISP01000008">
    <property type="protein sequence ID" value="TBM43864.1"/>
    <property type="molecule type" value="Genomic_DNA"/>
</dbReference>
<feature type="signal peptide" evidence="2">
    <location>
        <begin position="1"/>
        <end position="21"/>
    </location>
</feature>
<name>A0A085QYX2_VIBCL</name>
<reference evidence="5" key="6">
    <citation type="submission" date="2023-08" db="EMBL/GenBank/DDBJ databases">
        <title>Vibrio cholerae Outbreaks in Tanzania Exemplify Founder Flush: Simultaneous Increases in Population Size and Genetic Diversity.</title>
        <authorList>
            <person name="Debes A.K."/>
            <person name="Mohammed A."/>
            <person name="Maseke I."/>
            <person name="Almeida M."/>
            <person name="Li S."/>
            <person name="Matimba H."/>
            <person name="Joachim A."/>
            <person name="Mizinduko M."/>
            <person name="Nyanga S."/>
            <person name="Kelly M."/>
            <person name="Kachwamba Y."/>
            <person name="Schaffer A.M."/>
            <person name="Nyanga A.S."/>
            <person name="Mghamba J."/>
            <person name="Mosha F.S."/>
            <person name="Sack D.A."/>
            <person name="Stine O.C."/>
        </authorList>
    </citation>
    <scope>NUCLEOTIDE SEQUENCE</scope>
    <source>
        <strain evidence="5">TDS0091212</strain>
    </source>
</reference>
<dbReference type="EMBL" id="QZRB01000015">
    <property type="protein sequence ID" value="MVD23893.1"/>
    <property type="molecule type" value="Genomic_DNA"/>
</dbReference>